<keyword evidence="2" id="KW-1185">Reference proteome</keyword>
<dbReference type="OrthoDB" id="5516755at2"/>
<evidence type="ECO:0000313" key="2">
    <source>
        <dbReference type="Proteomes" id="UP000217289"/>
    </source>
</evidence>
<reference evidence="1 2" key="1">
    <citation type="submission" date="2017-06" db="EMBL/GenBank/DDBJ databases">
        <authorList>
            <person name="Kim H.J."/>
            <person name="Triplett B.A."/>
        </authorList>
    </citation>
    <scope>NUCLEOTIDE SEQUENCE [LARGE SCALE GENOMIC DNA]</scope>
    <source>
        <strain evidence="1 2">DSM 14713</strain>
    </source>
</reference>
<protein>
    <recommendedName>
        <fullName evidence="3">Lipoprotein</fullName>
    </recommendedName>
</protein>
<accession>A0A250ISI8</accession>
<dbReference type="AlphaFoldDB" id="A0A250ISI8"/>
<proteinExistence type="predicted"/>
<dbReference type="Proteomes" id="UP000217289">
    <property type="component" value="Chromosome"/>
</dbReference>
<name>A0A250ISI8_9BACT</name>
<dbReference type="KEGG" id="mbd:MEBOL_007632"/>
<dbReference type="PROSITE" id="PS51257">
    <property type="entry name" value="PROKAR_LIPOPROTEIN"/>
    <property type="match status" value="1"/>
</dbReference>
<dbReference type="EMBL" id="CP022163">
    <property type="protein sequence ID" value="ATB34131.1"/>
    <property type="molecule type" value="Genomic_DNA"/>
</dbReference>
<gene>
    <name evidence="1" type="ORF">MEBOL_007632</name>
</gene>
<evidence type="ECO:0008006" key="3">
    <source>
        <dbReference type="Google" id="ProtNLM"/>
    </source>
</evidence>
<dbReference type="RefSeq" id="WP_095982071.1">
    <property type="nucleotide sequence ID" value="NZ_CP022163.1"/>
</dbReference>
<evidence type="ECO:0000313" key="1">
    <source>
        <dbReference type="EMBL" id="ATB34131.1"/>
    </source>
</evidence>
<sequence length="175" mass="19006">MRVSSWLILLVLLSLACVGSPRRAEGGPSRVVVLGASEVPKPAPRGLVGNVFGAEEPRDVVAREGAEALRARGYEVLWVESMAGPAPTVPQASALARRYRADATVVLVLTRLDLSALQPLGQVEVELESLMVGPTGHVWASQERRAATTERLYRARTDWRAHVRQAVIQSVRELP</sequence>
<organism evidence="1 2">
    <name type="scientific">Melittangium boletus DSM 14713</name>
    <dbReference type="NCBI Taxonomy" id="1294270"/>
    <lineage>
        <taxon>Bacteria</taxon>
        <taxon>Pseudomonadati</taxon>
        <taxon>Myxococcota</taxon>
        <taxon>Myxococcia</taxon>
        <taxon>Myxococcales</taxon>
        <taxon>Cystobacterineae</taxon>
        <taxon>Archangiaceae</taxon>
        <taxon>Melittangium</taxon>
    </lineage>
</organism>